<feature type="transmembrane region" description="Helical" evidence="1">
    <location>
        <begin position="265"/>
        <end position="283"/>
    </location>
</feature>
<dbReference type="OrthoDB" id="1033808at2"/>
<organism evidence="2 3">
    <name type="scientific">Prevotella koreensis</name>
    <dbReference type="NCBI Taxonomy" id="2490854"/>
    <lineage>
        <taxon>Bacteria</taxon>
        <taxon>Pseudomonadati</taxon>
        <taxon>Bacteroidota</taxon>
        <taxon>Bacteroidia</taxon>
        <taxon>Bacteroidales</taxon>
        <taxon>Prevotellaceae</taxon>
        <taxon>Prevotella</taxon>
    </lineage>
</organism>
<feature type="transmembrane region" description="Helical" evidence="1">
    <location>
        <begin position="289"/>
        <end position="308"/>
    </location>
</feature>
<keyword evidence="1" id="KW-0472">Membrane</keyword>
<feature type="transmembrane region" description="Helical" evidence="1">
    <location>
        <begin position="229"/>
        <end position="253"/>
    </location>
</feature>
<accession>A0A3S0R8Z6</accession>
<gene>
    <name evidence="2" type="ORF">EHV08_11350</name>
</gene>
<evidence type="ECO:0000313" key="3">
    <source>
        <dbReference type="Proteomes" id="UP000278983"/>
    </source>
</evidence>
<feature type="transmembrane region" description="Helical" evidence="1">
    <location>
        <begin position="153"/>
        <end position="171"/>
    </location>
</feature>
<keyword evidence="1" id="KW-1133">Transmembrane helix</keyword>
<evidence type="ECO:0000313" key="2">
    <source>
        <dbReference type="EMBL" id="RUL57464.1"/>
    </source>
</evidence>
<keyword evidence="1" id="KW-0812">Transmembrane</keyword>
<comment type="caution">
    <text evidence="2">The sequence shown here is derived from an EMBL/GenBank/DDBJ whole genome shotgun (WGS) entry which is preliminary data.</text>
</comment>
<keyword evidence="3" id="KW-1185">Reference proteome</keyword>
<feature type="transmembrane region" description="Helical" evidence="1">
    <location>
        <begin position="191"/>
        <end position="209"/>
    </location>
</feature>
<sequence>MCMQNKVRLFLFVLLPVIVLSVCSCGNGINTRRESIVDTVMLTSKQKDSLLFEQKHHYSQNYNFVVNKPSLLLLRQLPEEALIGMPVDSVNLVSGDHIVVADIRIIPHDTKDSIWVQVARDQFTFGWARESDLLPAVIPDDPISKFISIFSDVHYVIFIIVIILISAAYIVRTSYRRNAKVVHFNDISSFYPTLLTLIVSTSASFYASIQNFAPDTWREFYFHPTLNPFVVEPGLSLFLVSAWSMIIVWLACIDVVRHHLPFGDALLYLCGLAAVCAADYIIFSVSTLWYVGYFLLAGYIYFALWRYFRHSRARYVCGNCGHIMYQKGHCPICGILNE</sequence>
<proteinExistence type="predicted"/>
<dbReference type="AlphaFoldDB" id="A0A3S0R8Z6"/>
<dbReference type="EMBL" id="RYYU01000002">
    <property type="protein sequence ID" value="RUL57464.1"/>
    <property type="molecule type" value="Genomic_DNA"/>
</dbReference>
<name>A0A3S0R8Z6_9BACT</name>
<protein>
    <submittedName>
        <fullName evidence="2">Zinc ribbon domain-containing protein</fullName>
    </submittedName>
</protein>
<dbReference type="Proteomes" id="UP000278983">
    <property type="component" value="Unassembled WGS sequence"/>
</dbReference>
<evidence type="ECO:0000256" key="1">
    <source>
        <dbReference type="SAM" id="Phobius"/>
    </source>
</evidence>
<dbReference type="PROSITE" id="PS51257">
    <property type="entry name" value="PROKAR_LIPOPROTEIN"/>
    <property type="match status" value="1"/>
</dbReference>
<reference evidence="2 3" key="1">
    <citation type="submission" date="2018-12" db="EMBL/GenBank/DDBJ databases">
        <title>Genome sequencing of Prevotella sp. KCOM 3155 (= JS262).</title>
        <authorList>
            <person name="Kook J.-K."/>
            <person name="Park S.-N."/>
            <person name="Lim Y.K."/>
        </authorList>
    </citation>
    <scope>NUCLEOTIDE SEQUENCE [LARGE SCALE GENOMIC DNA]</scope>
    <source>
        <strain evidence="2 3">KCOM 3155</strain>
    </source>
</reference>